<dbReference type="AlphaFoldDB" id="A0A2U1J6D1"/>
<dbReference type="SUPFAM" id="SSF81301">
    <property type="entry name" value="Nucleotidyltransferase"/>
    <property type="match status" value="1"/>
</dbReference>
<protein>
    <recommendedName>
        <fullName evidence="6">Poly A polymerase head domain-containing protein</fullName>
    </recommendedName>
</protein>
<dbReference type="GO" id="GO:0001680">
    <property type="term" value="P:tRNA 3'-terminal CCA addition"/>
    <property type="evidence" value="ECO:0007669"/>
    <property type="project" value="TreeGrafter"/>
</dbReference>
<feature type="region of interest" description="Disordered" evidence="5">
    <location>
        <begin position="1"/>
        <end position="28"/>
    </location>
</feature>
<dbReference type="FunFam" id="3.30.460.10:FF:000019">
    <property type="entry name" value="tRNA nucleotidyltransferase cca2"/>
    <property type="match status" value="1"/>
</dbReference>
<evidence type="ECO:0000256" key="4">
    <source>
        <dbReference type="RuleBase" id="RU003953"/>
    </source>
</evidence>
<keyword evidence="3 4" id="KW-0694">RNA-binding</keyword>
<feature type="domain" description="Poly A polymerase head" evidence="6">
    <location>
        <begin position="81"/>
        <end position="208"/>
    </location>
</feature>
<keyword evidence="2 4" id="KW-0808">Transferase</keyword>
<dbReference type="Gene3D" id="1.10.3090.10">
    <property type="entry name" value="cca-adding enzyme, domain 2"/>
    <property type="match status" value="1"/>
</dbReference>
<dbReference type="InterPro" id="IPR043519">
    <property type="entry name" value="NT_sf"/>
</dbReference>
<dbReference type="Gene3D" id="3.30.460.10">
    <property type="entry name" value="Beta Polymerase, domain 2"/>
    <property type="match status" value="1"/>
</dbReference>
<evidence type="ECO:0000313" key="8">
    <source>
        <dbReference type="Proteomes" id="UP000245591"/>
    </source>
</evidence>
<comment type="similarity">
    <text evidence="1 4">Belongs to the tRNA nucleotidyltransferase/poly(A) polymerase family.</text>
</comment>
<evidence type="ECO:0000259" key="6">
    <source>
        <dbReference type="Pfam" id="PF01743"/>
    </source>
</evidence>
<dbReference type="GO" id="GO:0052927">
    <property type="term" value="F:CC tRNA cytidylyltransferase activity"/>
    <property type="evidence" value="ECO:0007669"/>
    <property type="project" value="TreeGrafter"/>
</dbReference>
<dbReference type="InterPro" id="IPR002646">
    <property type="entry name" value="PolA_pol_head_dom"/>
</dbReference>
<gene>
    <name evidence="7" type="ORF">BB558_003334</name>
</gene>
<dbReference type="PANTHER" id="PTHR13734">
    <property type="entry name" value="TRNA-NUCLEOTIDYLTRANSFERASE"/>
    <property type="match status" value="1"/>
</dbReference>
<reference evidence="7 8" key="1">
    <citation type="journal article" date="2018" name="MBio">
        <title>Comparative Genomics Reveals the Core Gene Toolbox for the Fungus-Insect Symbiosis.</title>
        <authorList>
            <person name="Wang Y."/>
            <person name="Stata M."/>
            <person name="Wang W."/>
            <person name="Stajich J.E."/>
            <person name="White M.M."/>
            <person name="Moncalvo J.M."/>
        </authorList>
    </citation>
    <scope>NUCLEOTIDE SEQUENCE [LARGE SCALE GENOMIC DNA]</scope>
    <source>
        <strain evidence="7 8">AUS-126-30</strain>
    </source>
</reference>
<evidence type="ECO:0000256" key="5">
    <source>
        <dbReference type="SAM" id="MobiDB-lite"/>
    </source>
</evidence>
<evidence type="ECO:0000256" key="2">
    <source>
        <dbReference type="ARBA" id="ARBA00022679"/>
    </source>
</evidence>
<organism evidence="7 8">
    <name type="scientific">Smittium angustum</name>
    <dbReference type="NCBI Taxonomy" id="133377"/>
    <lineage>
        <taxon>Eukaryota</taxon>
        <taxon>Fungi</taxon>
        <taxon>Fungi incertae sedis</taxon>
        <taxon>Zoopagomycota</taxon>
        <taxon>Kickxellomycotina</taxon>
        <taxon>Harpellomycetes</taxon>
        <taxon>Harpellales</taxon>
        <taxon>Legeriomycetaceae</taxon>
        <taxon>Smittium</taxon>
    </lineage>
</organism>
<dbReference type="EMBL" id="MBFU01000324">
    <property type="protein sequence ID" value="PWA00614.1"/>
    <property type="molecule type" value="Genomic_DNA"/>
</dbReference>
<dbReference type="PANTHER" id="PTHR13734:SF5">
    <property type="entry name" value="CCA TRNA NUCLEOTIDYLTRANSFERASE, MITOCHONDRIAL"/>
    <property type="match status" value="1"/>
</dbReference>
<dbReference type="GO" id="GO:0003723">
    <property type="term" value="F:RNA binding"/>
    <property type="evidence" value="ECO:0007669"/>
    <property type="project" value="UniProtKB-KW"/>
</dbReference>
<dbReference type="Proteomes" id="UP000245591">
    <property type="component" value="Unassembled WGS sequence"/>
</dbReference>
<evidence type="ECO:0000256" key="1">
    <source>
        <dbReference type="ARBA" id="ARBA00007265"/>
    </source>
</evidence>
<comment type="caution">
    <text evidence="7">The sequence shown here is derived from an EMBL/GenBank/DDBJ whole genome shotgun (WGS) entry which is preliminary data.</text>
</comment>
<dbReference type="GO" id="GO:0052929">
    <property type="term" value="F:ATP:3'-cytidine-cytidine-tRNA adenylyltransferase activity"/>
    <property type="evidence" value="ECO:0007669"/>
    <property type="project" value="TreeGrafter"/>
</dbReference>
<name>A0A2U1J6D1_SMIAN</name>
<dbReference type="Pfam" id="PF01743">
    <property type="entry name" value="PolyA_pol"/>
    <property type="match status" value="1"/>
</dbReference>
<dbReference type="CDD" id="cd05398">
    <property type="entry name" value="NT_ClassII-CCAase"/>
    <property type="match status" value="1"/>
</dbReference>
<evidence type="ECO:0000256" key="3">
    <source>
        <dbReference type="ARBA" id="ARBA00022884"/>
    </source>
</evidence>
<proteinExistence type="inferred from homology"/>
<dbReference type="GO" id="GO:0005739">
    <property type="term" value="C:mitochondrion"/>
    <property type="evidence" value="ECO:0007669"/>
    <property type="project" value="UniProtKB-ARBA"/>
</dbReference>
<dbReference type="SUPFAM" id="SSF81891">
    <property type="entry name" value="Poly A polymerase C-terminal region-like"/>
    <property type="match status" value="1"/>
</dbReference>
<evidence type="ECO:0000313" key="7">
    <source>
        <dbReference type="EMBL" id="PWA00614.1"/>
    </source>
</evidence>
<keyword evidence="8" id="KW-1185">Reference proteome</keyword>
<sequence>MNCHSKSSKREQTIGKNQIPQDQEEQTITEFSSKKQRIAPKVEKAEMKIVLTEIEEKICSLLKQVLKYLEVSKKDVPPIELRIAGGWVRDKLLGRESHDIDIAVDKLSGFEMANYVNEYLAKNGHLIKSIGKIQQNPDRSKHLETATTSIFGQQIDFVNLRSETYSENSRIPEKTEFGTPLQDALRRDITINSLFYNISCGSVEDFTEKSEIERIKEKSFLGLDDLSEGIIRTPIDPFETFKDDPLRVLRVIRFASRFGFGMVDEIKEALKSDEIKREFKNKISKERVGVEVSKMLSDGNQLCAIELIHDNGCLIDSKLIHKNIKLDDKSISSLYLAAYIYPFVCHEEFQEAKLVYVPEHVIKSSLKLGNNEQRISRTILKFHTQIQNFSISNLNDSEPRTRVDLGLLIREIGELWPLSFVFSIAIDLLEPNNTFDQTIERYNRLIETVYKLELEGVYKLKHIIDGKEIAKMLNIKPGPTIRLELEKVMEWQLANKEGTKEECKNFLALEFESLK</sequence>
<accession>A0A2U1J6D1</accession>